<gene>
    <name evidence="6" type="ORF">GALL_322520</name>
</gene>
<proteinExistence type="inferred from homology"/>
<dbReference type="InterPro" id="IPR038577">
    <property type="entry name" value="GT10-like_C_sf"/>
</dbReference>
<evidence type="ECO:0000313" key="6">
    <source>
        <dbReference type="EMBL" id="OIQ85888.1"/>
    </source>
</evidence>
<feature type="compositionally biased region" description="Basic and acidic residues" evidence="4">
    <location>
        <begin position="349"/>
        <end position="361"/>
    </location>
</feature>
<accession>A0A1J5QR57</accession>
<comment type="similarity">
    <text evidence="1">Belongs to the glycosyltransferase 10 family.</text>
</comment>
<dbReference type="PANTHER" id="PTHR11929:SF194">
    <property type="entry name" value="ALPHA-(1,3)-FUCOSYLTRANSFERASE 10"/>
    <property type="match status" value="1"/>
</dbReference>
<evidence type="ECO:0000256" key="3">
    <source>
        <dbReference type="ARBA" id="ARBA00022679"/>
    </source>
</evidence>
<dbReference type="AlphaFoldDB" id="A0A1J5QR57"/>
<name>A0A1J5QR57_9ZZZZ</name>
<dbReference type="InterPro" id="IPR055270">
    <property type="entry name" value="Glyco_tran_10_C"/>
</dbReference>
<dbReference type="GO" id="GO:0016020">
    <property type="term" value="C:membrane"/>
    <property type="evidence" value="ECO:0007669"/>
    <property type="project" value="InterPro"/>
</dbReference>
<dbReference type="EMBL" id="MLJW01000513">
    <property type="protein sequence ID" value="OIQ85888.1"/>
    <property type="molecule type" value="Genomic_DNA"/>
</dbReference>
<sequence>MSSYVDVNGGRSEGASITVGVLNFYESITTDGFLFKNLNASNGHNLLKPWCDLYRYGQLHGINFVTLDQVGSLDELDAVIFQDRPRMGNPLAEAVMELDILKYLMIFESPIVKPDNHDLEYHKKFDRIFTWGDDKADGHRYIKLNYVIDTEPYSDFSKLKSAFHQRKLCVMVAGGGKGGDHPNELYSHRIRAIRWFEASAPDDFDLFGLHWDPAQFPSYKGSVQDKLAALSAYRFAICYENAMGYPGYITEKILDCFRAGVVPVYGGAPNIERWIPMDCFIDFRNFQTYQQLYDYLSTMDEATHAGYMDRILAFLSSAQAYPFSISCLISTVTKLVVSDVRARSGSGHDVGHGGLGDKDGRGQSGGGRLTAVQNIQNFEIQEMPPETFSPEIQFNTTASARKNCRDSTGRGNLVIYSGYGDELPIFLRARALWEFYIAHYPKVRMDFIRDSSKLARGEVAANGYDLLIGCGDRYENSKHDSSGYGGTGVWSPDQNGWQIYRQVSYYRHLLETHERPFFVYASTITSVVDIRALESILDQMPRTNCYAGMPGRITSPGEYEGLTFACGTNCLLSSDVVELLVSRYDPAHRYSMLPNDVWQALLLKDVERIPLPFFSFVKPRNVGDELADVRSITAKMRQRGHYHFRIKTTGAENGNGLREDVDPWVMLKVMEEMLSADPTVGANRRLIDSLAGFCGSGNGLTYSAFMGDEFFTGARRFELNDFEV</sequence>
<reference evidence="6" key="1">
    <citation type="submission" date="2016-10" db="EMBL/GenBank/DDBJ databases">
        <title>Sequence of Gallionella enrichment culture.</title>
        <authorList>
            <person name="Poehlein A."/>
            <person name="Muehling M."/>
            <person name="Daniel R."/>
        </authorList>
    </citation>
    <scope>NUCLEOTIDE SEQUENCE</scope>
</reference>
<dbReference type="Gene3D" id="3.40.50.11660">
    <property type="entry name" value="Glycosyl transferase family 10, C-terminal domain"/>
    <property type="match status" value="1"/>
</dbReference>
<keyword evidence="3 6" id="KW-0808">Transferase</keyword>
<protein>
    <submittedName>
        <fullName evidence="6">Glycosyltransferase family 10 (Fucosyltransferase)</fullName>
    </submittedName>
</protein>
<feature type="region of interest" description="Disordered" evidence="4">
    <location>
        <begin position="344"/>
        <end position="366"/>
    </location>
</feature>
<evidence type="ECO:0000256" key="2">
    <source>
        <dbReference type="ARBA" id="ARBA00022676"/>
    </source>
</evidence>
<evidence type="ECO:0000256" key="4">
    <source>
        <dbReference type="SAM" id="MobiDB-lite"/>
    </source>
</evidence>
<feature type="domain" description="Fucosyltransferase C-terminal" evidence="5">
    <location>
        <begin position="223"/>
        <end position="303"/>
    </location>
</feature>
<dbReference type="GO" id="GO:0008417">
    <property type="term" value="F:fucosyltransferase activity"/>
    <property type="evidence" value="ECO:0007669"/>
    <property type="project" value="InterPro"/>
</dbReference>
<comment type="caution">
    <text evidence="6">The sequence shown here is derived from an EMBL/GenBank/DDBJ whole genome shotgun (WGS) entry which is preliminary data.</text>
</comment>
<organism evidence="6">
    <name type="scientific">mine drainage metagenome</name>
    <dbReference type="NCBI Taxonomy" id="410659"/>
    <lineage>
        <taxon>unclassified sequences</taxon>
        <taxon>metagenomes</taxon>
        <taxon>ecological metagenomes</taxon>
    </lineage>
</organism>
<dbReference type="PANTHER" id="PTHR11929">
    <property type="entry name" value="ALPHA- 1,3 -FUCOSYLTRANSFERASE"/>
    <property type="match status" value="1"/>
</dbReference>
<dbReference type="Pfam" id="PF00852">
    <property type="entry name" value="Glyco_transf_10"/>
    <property type="match status" value="1"/>
</dbReference>
<dbReference type="InterPro" id="IPR001503">
    <property type="entry name" value="Glyco_trans_10"/>
</dbReference>
<keyword evidence="2 6" id="KW-0328">Glycosyltransferase</keyword>
<evidence type="ECO:0000256" key="1">
    <source>
        <dbReference type="ARBA" id="ARBA00008919"/>
    </source>
</evidence>
<evidence type="ECO:0000259" key="5">
    <source>
        <dbReference type="Pfam" id="PF00852"/>
    </source>
</evidence>
<dbReference type="SUPFAM" id="SSF53756">
    <property type="entry name" value="UDP-Glycosyltransferase/glycogen phosphorylase"/>
    <property type="match status" value="1"/>
</dbReference>